<feature type="region of interest" description="Disordered" evidence="2">
    <location>
        <begin position="1"/>
        <end position="86"/>
    </location>
</feature>
<dbReference type="STRING" id="8010.ENSELUP00000014873"/>
<proteinExistence type="predicted"/>
<evidence type="ECO:0000313" key="4">
    <source>
        <dbReference type="Ensembl" id="ENSELUP00000014873.1"/>
    </source>
</evidence>
<name>A0A3P8YE26_ESOLU</name>
<protein>
    <recommendedName>
        <fullName evidence="6">TRAF3 interacting protein 3</fullName>
    </recommendedName>
</protein>
<sequence length="489" mass="57362">MEIQKTLRTRRPRRESYDQKLEQRAAKHEVLRDRNNTTTCRSPGHKLEADWKSEMQQKRQMEFQRRRNISQTATPQVDERESNKETKVTMRTNRQRVPLIHRQSLISAEELGITWPNVHSIEKATWITSPTLHGTEEQNKTVNKQCGLVKLSSQLEQRNACCQTEYGYITVKEADLLQLAEYLQEALWREDSLKQKLAALQRTTSTLLLSHDNVWKNCYKEDKMKGKIGALESQLKICVQKLSRDGAKMLLLQSEQQRQELEEVAVATLQRVTDQKTKAQDRAHSLEMALQTTQAESSQWRERYEEERRKCTHLRTSRAKNIDHINLLQSQLESVTGQEATLQKQLLQHQQTKADLHMKINILEGKLSIYRSQLETQRQQDTKKEQETMKGDEQDFIEPTLNEQLHPAASHNSHEQSVIENNSRKRERRCCSCPILSLFLVILVVTILFLLLANIPTRNQLWDLYQELQDRTEKYLDDMKLAQHCYRPM</sequence>
<dbReference type="InterPro" id="IPR051176">
    <property type="entry name" value="Cent_Immune-Sig_Mod"/>
</dbReference>
<feature type="coiled-coil region" evidence="1">
    <location>
        <begin position="244"/>
        <end position="310"/>
    </location>
</feature>
<dbReference type="KEGG" id="els:105017146"/>
<feature type="compositionally biased region" description="Basic and acidic residues" evidence="2">
    <location>
        <begin position="77"/>
        <end position="86"/>
    </location>
</feature>
<dbReference type="CDD" id="cd21912">
    <property type="entry name" value="CC1_T3JAM"/>
    <property type="match status" value="1"/>
</dbReference>
<keyword evidence="1" id="KW-0175">Coiled coil</keyword>
<reference evidence="4" key="3">
    <citation type="submission" date="2025-08" db="UniProtKB">
        <authorList>
            <consortium name="Ensembl"/>
        </authorList>
    </citation>
    <scope>IDENTIFICATION</scope>
</reference>
<reference evidence="4" key="2">
    <citation type="submission" date="2020-02" db="EMBL/GenBank/DDBJ databases">
        <title>Esox lucius (northern pike) genome, fEsoLuc1, primary haplotype.</title>
        <authorList>
            <person name="Myers G."/>
            <person name="Karagic N."/>
            <person name="Meyer A."/>
            <person name="Pippel M."/>
            <person name="Reichard M."/>
            <person name="Winkler S."/>
            <person name="Tracey A."/>
            <person name="Sims Y."/>
            <person name="Howe K."/>
            <person name="Rhie A."/>
            <person name="Formenti G."/>
            <person name="Durbin R."/>
            <person name="Fedrigo O."/>
            <person name="Jarvis E.D."/>
        </authorList>
    </citation>
    <scope>NUCLEOTIDE SEQUENCE [LARGE SCALE GENOMIC DNA]</scope>
</reference>
<dbReference type="Ensembl" id="ENSELUT00000023801.3">
    <property type="protein sequence ID" value="ENSELUP00000014873.1"/>
    <property type="gene ID" value="ENSELUG00000014874.3"/>
</dbReference>
<evidence type="ECO:0008006" key="6">
    <source>
        <dbReference type="Google" id="ProtNLM"/>
    </source>
</evidence>
<dbReference type="Proteomes" id="UP000265140">
    <property type="component" value="Chromosome 17"/>
</dbReference>
<organism evidence="4 5">
    <name type="scientific">Esox lucius</name>
    <name type="common">Northern pike</name>
    <dbReference type="NCBI Taxonomy" id="8010"/>
    <lineage>
        <taxon>Eukaryota</taxon>
        <taxon>Metazoa</taxon>
        <taxon>Chordata</taxon>
        <taxon>Craniata</taxon>
        <taxon>Vertebrata</taxon>
        <taxon>Euteleostomi</taxon>
        <taxon>Actinopterygii</taxon>
        <taxon>Neopterygii</taxon>
        <taxon>Teleostei</taxon>
        <taxon>Protacanthopterygii</taxon>
        <taxon>Esociformes</taxon>
        <taxon>Esocidae</taxon>
        <taxon>Esox</taxon>
    </lineage>
</organism>
<evidence type="ECO:0000256" key="3">
    <source>
        <dbReference type="SAM" id="Phobius"/>
    </source>
</evidence>
<feature type="compositionally biased region" description="Basic and acidic residues" evidence="2">
    <location>
        <begin position="45"/>
        <end position="65"/>
    </location>
</feature>
<evidence type="ECO:0000256" key="1">
    <source>
        <dbReference type="SAM" id="Coils"/>
    </source>
</evidence>
<keyword evidence="3" id="KW-1133">Transmembrane helix</keyword>
<feature type="transmembrane region" description="Helical" evidence="3">
    <location>
        <begin position="435"/>
        <end position="455"/>
    </location>
</feature>
<keyword evidence="3" id="KW-0812">Transmembrane</keyword>
<accession>A0A3P8YE26</accession>
<evidence type="ECO:0000313" key="5">
    <source>
        <dbReference type="Proteomes" id="UP000265140"/>
    </source>
</evidence>
<reference evidence="4" key="4">
    <citation type="submission" date="2025-09" db="UniProtKB">
        <authorList>
            <consortium name="Ensembl"/>
        </authorList>
    </citation>
    <scope>IDENTIFICATION</scope>
</reference>
<dbReference type="PANTHER" id="PTHR15715:SF21">
    <property type="entry name" value="TRAF3-INTERACTING JNK-ACTIVATING MODULATOR"/>
    <property type="match status" value="1"/>
</dbReference>
<gene>
    <name evidence="4" type="primary">TRAF3IP3</name>
</gene>
<dbReference type="AlphaFoldDB" id="A0A3P8YE26"/>
<dbReference type="GeneTree" id="ENSGT00940000160260"/>
<dbReference type="OrthoDB" id="8886722at2759"/>
<dbReference type="Bgee" id="ENSELUG00000014874">
    <property type="expression patterns" value="Expressed in head kidney and 8 other cell types or tissues"/>
</dbReference>
<keyword evidence="5" id="KW-1185">Reference proteome</keyword>
<dbReference type="OMA" id="KEKECEF"/>
<evidence type="ECO:0000256" key="2">
    <source>
        <dbReference type="SAM" id="MobiDB-lite"/>
    </source>
</evidence>
<keyword evidence="3" id="KW-0472">Membrane</keyword>
<dbReference type="InParanoid" id="A0A3P8YE26"/>
<reference evidence="5" key="1">
    <citation type="journal article" date="2014" name="PLoS ONE">
        <title>The genome and linkage map of the northern pike (Esox lucius): conserved synteny revealed between the salmonid sister group and the Neoteleostei.</title>
        <authorList>
            <person name="Rondeau E.B."/>
            <person name="Minkley D.R."/>
            <person name="Leong J.S."/>
            <person name="Messmer A.M."/>
            <person name="Jantzen J.R."/>
            <person name="von Schalburg K.R."/>
            <person name="Lemon C."/>
            <person name="Bird N.H."/>
            <person name="Koop B.F."/>
        </authorList>
    </citation>
    <scope>NUCLEOTIDE SEQUENCE</scope>
</reference>
<feature type="compositionally biased region" description="Basic and acidic residues" evidence="2">
    <location>
        <begin position="14"/>
        <end position="35"/>
    </location>
</feature>
<dbReference type="PANTHER" id="PTHR15715">
    <property type="entry name" value="CENTROSOMAL PROTEIN OF 170 KDA"/>
    <property type="match status" value="1"/>
</dbReference>